<keyword evidence="7 14" id="KW-0418">Kinase</keyword>
<evidence type="ECO:0000256" key="11">
    <source>
        <dbReference type="ARBA" id="ARBA00029766"/>
    </source>
</evidence>
<evidence type="ECO:0000256" key="4">
    <source>
        <dbReference type="ARBA" id="ARBA00016218"/>
    </source>
</evidence>
<dbReference type="PANTHER" id="PTHR43071">
    <property type="entry name" value="2-AMINO-4-HYDROXY-6-HYDROXYMETHYLDIHYDROPTERIDINE PYROPHOSPHOKINASE"/>
    <property type="match status" value="1"/>
</dbReference>
<evidence type="ECO:0000256" key="5">
    <source>
        <dbReference type="ARBA" id="ARBA00022679"/>
    </source>
</evidence>
<comment type="pathway">
    <text evidence="1">Cofactor biosynthesis; tetrahydrofolate biosynthesis; 2-amino-4-hydroxy-6-hydroxymethyl-7,8-dihydropteridine diphosphate from 7,8-dihydroneopterin triphosphate: step 4/4.</text>
</comment>
<keyword evidence="8" id="KW-0067">ATP-binding</keyword>
<evidence type="ECO:0000313" key="15">
    <source>
        <dbReference type="Proteomes" id="UP000245086"/>
    </source>
</evidence>
<dbReference type="Proteomes" id="UP000245086">
    <property type="component" value="Unassembled WGS sequence"/>
</dbReference>
<name>A0A2P2E876_9PROT</name>
<keyword evidence="15" id="KW-1185">Reference proteome</keyword>
<keyword evidence="6" id="KW-0547">Nucleotide-binding</keyword>
<evidence type="ECO:0000259" key="13">
    <source>
        <dbReference type="PROSITE" id="PS00794"/>
    </source>
</evidence>
<protein>
    <recommendedName>
        <fullName evidence="4">2-amino-4-hydroxy-6-hydroxymethyldihydropteridine pyrophosphokinase</fullName>
        <ecNumber evidence="3">2.7.6.3</ecNumber>
    </recommendedName>
    <alternativeName>
        <fullName evidence="11">6-hydroxymethyl-7,8-dihydropterin pyrophosphokinase</fullName>
    </alternativeName>
    <alternativeName>
        <fullName evidence="12">7,8-dihydro-6-hydroxymethylpterin-pyrophosphokinase</fullName>
    </alternativeName>
</protein>
<keyword evidence="5 14" id="KW-0808">Transferase</keyword>
<evidence type="ECO:0000256" key="10">
    <source>
        <dbReference type="ARBA" id="ARBA00029409"/>
    </source>
</evidence>
<comment type="similarity">
    <text evidence="2">Belongs to the HPPK family.</text>
</comment>
<dbReference type="GO" id="GO:0005524">
    <property type="term" value="F:ATP binding"/>
    <property type="evidence" value="ECO:0007669"/>
    <property type="project" value="UniProtKB-KW"/>
</dbReference>
<gene>
    <name evidence="14" type="primary">folK</name>
    <name evidence="14" type="ORF">PbB2_00920</name>
</gene>
<reference evidence="14 15" key="1">
    <citation type="journal article" date="2018" name="Genome Announc.">
        <title>Draft Genome Sequence of "Candidatus Phycosocius bacilliformis," an Alphaproteobacterial Ectosymbiont of the Hydrocarbon-Producing Green Alga Botryococcus braunii.</title>
        <authorList>
            <person name="Tanabe Y."/>
            <person name="Yamaguchi H."/>
            <person name="Watanabe M.M."/>
        </authorList>
    </citation>
    <scope>NUCLEOTIDE SEQUENCE [LARGE SCALE GENOMIC DNA]</scope>
    <source>
        <strain evidence="14 15">BOTRYCO-2</strain>
    </source>
</reference>
<evidence type="ECO:0000256" key="7">
    <source>
        <dbReference type="ARBA" id="ARBA00022777"/>
    </source>
</evidence>
<comment type="function">
    <text evidence="10">Catalyzes the transfer of pyrophosphate from adenosine triphosphate (ATP) to 6-hydroxymethyl-7,8-dihydropterin, an enzymatic step in folate biosynthesis pathway.</text>
</comment>
<evidence type="ECO:0000256" key="2">
    <source>
        <dbReference type="ARBA" id="ARBA00005810"/>
    </source>
</evidence>
<dbReference type="InterPro" id="IPR000550">
    <property type="entry name" value="Hppk"/>
</dbReference>
<organism evidence="14 15">
    <name type="scientific">Candidatus Phycosocius bacilliformis</name>
    <dbReference type="NCBI Taxonomy" id="1445552"/>
    <lineage>
        <taxon>Bacteria</taxon>
        <taxon>Pseudomonadati</taxon>
        <taxon>Pseudomonadota</taxon>
        <taxon>Alphaproteobacteria</taxon>
        <taxon>Caulobacterales</taxon>
        <taxon>Caulobacterales incertae sedis</taxon>
        <taxon>Candidatus Phycosocius</taxon>
    </lineage>
</organism>
<dbReference type="GO" id="GO:0003848">
    <property type="term" value="F:2-amino-4-hydroxy-6-hydroxymethyldihydropteridine diphosphokinase activity"/>
    <property type="evidence" value="ECO:0007669"/>
    <property type="project" value="UniProtKB-EC"/>
</dbReference>
<dbReference type="NCBIfam" id="TIGR01498">
    <property type="entry name" value="folK"/>
    <property type="match status" value="1"/>
</dbReference>
<dbReference type="Gene3D" id="3.30.70.560">
    <property type="entry name" value="7,8-Dihydro-6-hydroxymethylpterin-pyrophosphokinase HPPK"/>
    <property type="match status" value="1"/>
</dbReference>
<dbReference type="GO" id="GO:0046654">
    <property type="term" value="P:tetrahydrofolate biosynthetic process"/>
    <property type="evidence" value="ECO:0007669"/>
    <property type="project" value="UniProtKB-UniPathway"/>
</dbReference>
<evidence type="ECO:0000256" key="9">
    <source>
        <dbReference type="ARBA" id="ARBA00022909"/>
    </source>
</evidence>
<sequence length="160" mass="18059">MGRNKPRDLILQAVNLLSQNGDTVTTLSSLWTSHAWPVDPRKPDYINAVCRVAPADNDPLALLSRLHWIEDKLARMRSKSDRWASRTIDLDLLDYHGQIWADHADLCLPHPRIGQRDFVLLPLLEIAPDWVDPVSGLAGRVLLDRLEASGSLNQCRRVIS</sequence>
<dbReference type="EC" id="2.7.6.3" evidence="3"/>
<dbReference type="InterPro" id="IPR035907">
    <property type="entry name" value="Hppk_sf"/>
</dbReference>
<dbReference type="CDD" id="cd00483">
    <property type="entry name" value="HPPK"/>
    <property type="match status" value="1"/>
</dbReference>
<keyword evidence="9" id="KW-0289">Folate biosynthesis</keyword>
<evidence type="ECO:0000256" key="8">
    <source>
        <dbReference type="ARBA" id="ARBA00022840"/>
    </source>
</evidence>
<comment type="caution">
    <text evidence="14">The sequence shown here is derived from an EMBL/GenBank/DDBJ whole genome shotgun (WGS) entry which is preliminary data.</text>
</comment>
<evidence type="ECO:0000256" key="12">
    <source>
        <dbReference type="ARBA" id="ARBA00033413"/>
    </source>
</evidence>
<evidence type="ECO:0000256" key="3">
    <source>
        <dbReference type="ARBA" id="ARBA00013253"/>
    </source>
</evidence>
<dbReference type="PANTHER" id="PTHR43071:SF1">
    <property type="entry name" value="2-AMINO-4-HYDROXY-6-HYDROXYMETHYLDIHYDROPTERIDINE PYROPHOSPHOKINASE"/>
    <property type="match status" value="1"/>
</dbReference>
<dbReference type="Pfam" id="PF01288">
    <property type="entry name" value="HPPK"/>
    <property type="match status" value="1"/>
</dbReference>
<dbReference type="AlphaFoldDB" id="A0A2P2E876"/>
<dbReference type="UniPathway" id="UPA00077">
    <property type="reaction ID" value="UER00155"/>
</dbReference>
<accession>A0A2P2E876</accession>
<evidence type="ECO:0000313" key="14">
    <source>
        <dbReference type="EMBL" id="GBF57255.1"/>
    </source>
</evidence>
<dbReference type="EMBL" id="BFBR01000002">
    <property type="protein sequence ID" value="GBF57255.1"/>
    <property type="molecule type" value="Genomic_DNA"/>
</dbReference>
<dbReference type="PROSITE" id="PS00794">
    <property type="entry name" value="HPPK"/>
    <property type="match status" value="1"/>
</dbReference>
<dbReference type="SUPFAM" id="SSF55083">
    <property type="entry name" value="6-hydroxymethyl-7,8-dihydropterin pyrophosphokinase, HPPK"/>
    <property type="match status" value="1"/>
</dbReference>
<feature type="domain" description="7,8-dihydro-6-hydroxymethylpterin-pyrophosphokinase" evidence="13">
    <location>
        <begin position="82"/>
        <end position="93"/>
    </location>
</feature>
<evidence type="ECO:0000256" key="6">
    <source>
        <dbReference type="ARBA" id="ARBA00022741"/>
    </source>
</evidence>
<dbReference type="GO" id="GO:0016301">
    <property type="term" value="F:kinase activity"/>
    <property type="evidence" value="ECO:0007669"/>
    <property type="project" value="UniProtKB-KW"/>
</dbReference>
<evidence type="ECO:0000256" key="1">
    <source>
        <dbReference type="ARBA" id="ARBA00005051"/>
    </source>
</evidence>
<dbReference type="GO" id="GO:0046656">
    <property type="term" value="P:folic acid biosynthetic process"/>
    <property type="evidence" value="ECO:0007669"/>
    <property type="project" value="UniProtKB-KW"/>
</dbReference>
<proteinExistence type="inferred from homology"/>